<evidence type="ECO:0000256" key="7">
    <source>
        <dbReference type="ARBA" id="ARBA00023018"/>
    </source>
</evidence>
<keyword evidence="4" id="KW-0597">Phosphoprotein</keyword>
<feature type="compositionally biased region" description="Pro residues" evidence="12">
    <location>
        <begin position="58"/>
        <end position="70"/>
    </location>
</feature>
<evidence type="ECO:0000256" key="10">
    <source>
        <dbReference type="ARBA" id="ARBA00023212"/>
    </source>
</evidence>
<keyword evidence="7" id="KW-0770">Synapse</keyword>
<evidence type="ECO:0000256" key="8">
    <source>
        <dbReference type="ARBA" id="ARBA00023054"/>
    </source>
</evidence>
<proteinExistence type="predicted"/>
<evidence type="ECO:0000256" key="5">
    <source>
        <dbReference type="ARBA" id="ARBA00022782"/>
    </source>
</evidence>
<dbReference type="EMBL" id="JBEHCU010008509">
    <property type="protein sequence ID" value="KAL1382260.1"/>
    <property type="molecule type" value="Genomic_DNA"/>
</dbReference>
<protein>
    <recommendedName>
        <fullName evidence="13">PDZ domain-containing protein</fullName>
    </recommendedName>
</protein>
<keyword evidence="8" id="KW-0175">Coiled coil</keyword>
<evidence type="ECO:0000256" key="11">
    <source>
        <dbReference type="ARBA" id="ARBA00034103"/>
    </source>
</evidence>
<keyword evidence="6" id="KW-0524">Neurogenesis</keyword>
<feature type="compositionally biased region" description="Polar residues" evidence="12">
    <location>
        <begin position="437"/>
        <end position="462"/>
    </location>
</feature>
<reference evidence="14 15" key="1">
    <citation type="submission" date="2024-05" db="EMBL/GenBank/DDBJ databases">
        <title>Culex pipiens pipiens assembly and annotation.</title>
        <authorList>
            <person name="Alout H."/>
            <person name="Durand T."/>
        </authorList>
    </citation>
    <scope>NUCLEOTIDE SEQUENCE [LARGE SCALE GENOMIC DNA]</scope>
    <source>
        <strain evidence="14">HA-2024</strain>
        <tissue evidence="14">Whole body</tissue>
    </source>
</reference>
<feature type="compositionally biased region" description="Low complexity" evidence="12">
    <location>
        <begin position="41"/>
        <end position="57"/>
    </location>
</feature>
<dbReference type="GO" id="GO:0003779">
    <property type="term" value="F:actin binding"/>
    <property type="evidence" value="ECO:0007669"/>
    <property type="project" value="UniProtKB-KW"/>
</dbReference>
<dbReference type="PROSITE" id="PS50106">
    <property type="entry name" value="PDZ"/>
    <property type="match status" value="1"/>
</dbReference>
<evidence type="ECO:0000256" key="12">
    <source>
        <dbReference type="SAM" id="MobiDB-lite"/>
    </source>
</evidence>
<dbReference type="PANTHER" id="PTHR16154:SF6">
    <property type="entry name" value="SPINOPHILIN, ISOFORM J"/>
    <property type="match status" value="1"/>
</dbReference>
<feature type="compositionally biased region" description="Polar residues" evidence="12">
    <location>
        <begin position="119"/>
        <end position="135"/>
    </location>
</feature>
<feature type="region of interest" description="Disordered" evidence="12">
    <location>
        <begin position="40"/>
        <end position="135"/>
    </location>
</feature>
<dbReference type="SUPFAM" id="SSF50156">
    <property type="entry name" value="PDZ domain-like"/>
    <property type="match status" value="1"/>
</dbReference>
<keyword evidence="10" id="KW-0206">Cytoskeleton</keyword>
<feature type="compositionally biased region" description="Low complexity" evidence="12">
    <location>
        <begin position="182"/>
        <end position="191"/>
    </location>
</feature>
<feature type="domain" description="PDZ" evidence="13">
    <location>
        <begin position="310"/>
        <end position="398"/>
    </location>
</feature>
<evidence type="ECO:0000256" key="4">
    <source>
        <dbReference type="ARBA" id="ARBA00022553"/>
    </source>
</evidence>
<dbReference type="Pfam" id="PF17817">
    <property type="entry name" value="PDZ_5"/>
    <property type="match status" value="1"/>
</dbReference>
<feature type="region of interest" description="Disordered" evidence="12">
    <location>
        <begin position="160"/>
        <end position="209"/>
    </location>
</feature>
<feature type="compositionally biased region" description="Polar residues" evidence="12">
    <location>
        <begin position="160"/>
        <end position="175"/>
    </location>
</feature>
<sequence>MCVCSILEYKIRQQPLLSDEQAREVEQILLNNKAKAEAELKAQQQLAQQQQQQFESPEPSPPAVTAPPPSATDEPDWLKDVLEAPKTAAASAAIPREKLPPPPPPHGPNGTLEPPAPPSRNNSTTSQFEETSSNNTTADLLNQTILDSSSILQDSYVSADSSMPSVTTSDSLNLSKQEDQLQHQSQQNLQDPAEADVSADESNNSGFFIPEYPPVKSKEVFVNQDGVHFFEDGNFWMEVPGLLDSDRDEEEDDPRVIPKDTKVKFSTNPMQVFSTFSVNDYDRRNEDVDPVAASAEYELEKRVEKMDVFPVELMKGPEGLGLSIIGMGVGADAGLEKLGIFVKTITDNGAAARDGRIQVNDQIIEVDGKSLVGVTQAYAASVLRNTSGLVRFQIGRERDPENSEVAQLIRQSLQADREKEERVKRQLEDYLRRGNASHANNANNTEISEDSTLPVSANSSVSEGPVSPTGITAESLFETEAARSSDVESLRRILQEIEATVQKVDRTDSTKNLIPSCQDRPKLRNGAVTDAGFRQQPPLKTASNLEISRLDKLFLVNLLIGYVCSFAGIDVIHQLRNAARDRSDLDLSDLLIKFSVIYLVSRHQLVLRTWSDSTPGLALAWLVSIMLNLIVGDLLTGLVWRPGGRLLSVGCLRLSEHLMRNHQPTYIVLGLSSWLRLMAAGQIKYALAYYLLYRSVRSLLKEERKVATEVTS</sequence>
<comment type="caution">
    <text evidence="14">The sequence shown here is derived from an EMBL/GenBank/DDBJ whole genome shotgun (WGS) entry which is preliminary data.</text>
</comment>
<organism evidence="14 15">
    <name type="scientific">Culex pipiens pipiens</name>
    <name type="common">Northern house mosquito</name>
    <dbReference type="NCBI Taxonomy" id="38569"/>
    <lineage>
        <taxon>Eukaryota</taxon>
        <taxon>Metazoa</taxon>
        <taxon>Ecdysozoa</taxon>
        <taxon>Arthropoda</taxon>
        <taxon>Hexapoda</taxon>
        <taxon>Insecta</taxon>
        <taxon>Pterygota</taxon>
        <taxon>Neoptera</taxon>
        <taxon>Endopterygota</taxon>
        <taxon>Diptera</taxon>
        <taxon>Nematocera</taxon>
        <taxon>Culicoidea</taxon>
        <taxon>Culicidae</taxon>
        <taxon>Culicinae</taxon>
        <taxon>Culicini</taxon>
        <taxon>Culex</taxon>
        <taxon>Culex</taxon>
    </lineage>
</organism>
<keyword evidence="5" id="KW-0221">Differentiation</keyword>
<keyword evidence="9" id="KW-0009">Actin-binding</keyword>
<evidence type="ECO:0000313" key="14">
    <source>
        <dbReference type="EMBL" id="KAL1382260.1"/>
    </source>
</evidence>
<evidence type="ECO:0000256" key="2">
    <source>
        <dbReference type="ARBA" id="ARBA00022473"/>
    </source>
</evidence>
<dbReference type="SMART" id="SM00228">
    <property type="entry name" value="PDZ"/>
    <property type="match status" value="1"/>
</dbReference>
<keyword evidence="2" id="KW-0217">Developmental protein</keyword>
<dbReference type="GO" id="GO:0007399">
    <property type="term" value="P:nervous system development"/>
    <property type="evidence" value="ECO:0007669"/>
    <property type="project" value="UniProtKB-KW"/>
</dbReference>
<dbReference type="FunFam" id="2.30.42.10:FF:000010">
    <property type="entry name" value="Neurabin-1 isoform 1"/>
    <property type="match status" value="1"/>
</dbReference>
<dbReference type="Pfam" id="PF00595">
    <property type="entry name" value="PDZ"/>
    <property type="match status" value="1"/>
</dbReference>
<dbReference type="GO" id="GO:0120025">
    <property type="term" value="C:plasma membrane bounded cell projection"/>
    <property type="evidence" value="ECO:0007669"/>
    <property type="project" value="UniProtKB-ARBA"/>
</dbReference>
<dbReference type="InterPro" id="IPR043446">
    <property type="entry name" value="Neurabin-like"/>
</dbReference>
<comment type="subcellular location">
    <subcellularLocation>
        <location evidence="1">Cytoplasm</location>
        <location evidence="1">Cytoskeleton</location>
    </subcellularLocation>
    <subcellularLocation>
        <location evidence="11">Synapse</location>
    </subcellularLocation>
</comment>
<dbReference type="PANTHER" id="PTHR16154">
    <property type="entry name" value="NEURABIN"/>
    <property type="match status" value="1"/>
</dbReference>
<evidence type="ECO:0000259" key="13">
    <source>
        <dbReference type="PROSITE" id="PS50106"/>
    </source>
</evidence>
<dbReference type="Gene3D" id="2.30.42.10">
    <property type="match status" value="1"/>
</dbReference>
<evidence type="ECO:0000256" key="9">
    <source>
        <dbReference type="ARBA" id="ARBA00023203"/>
    </source>
</evidence>
<dbReference type="GO" id="GO:0030154">
    <property type="term" value="P:cell differentiation"/>
    <property type="evidence" value="ECO:0007669"/>
    <property type="project" value="UniProtKB-KW"/>
</dbReference>
<keyword evidence="3" id="KW-0963">Cytoplasm</keyword>
<evidence type="ECO:0000313" key="15">
    <source>
        <dbReference type="Proteomes" id="UP001562425"/>
    </source>
</evidence>
<evidence type="ECO:0000256" key="1">
    <source>
        <dbReference type="ARBA" id="ARBA00004245"/>
    </source>
</evidence>
<dbReference type="InterPro" id="IPR040645">
    <property type="entry name" value="Neurabin-1/2_PDZ"/>
</dbReference>
<dbReference type="GO" id="GO:0045202">
    <property type="term" value="C:synapse"/>
    <property type="evidence" value="ECO:0007669"/>
    <property type="project" value="UniProtKB-SubCell"/>
</dbReference>
<gene>
    <name evidence="14" type="ORF">pipiens_013269</name>
</gene>
<dbReference type="CDD" id="cd06790">
    <property type="entry name" value="PDZ_neurabin-like"/>
    <property type="match status" value="1"/>
</dbReference>
<accession>A0ABD1CZ35</accession>
<feature type="region of interest" description="Disordered" evidence="12">
    <location>
        <begin position="431"/>
        <end position="474"/>
    </location>
</feature>
<dbReference type="InterPro" id="IPR036034">
    <property type="entry name" value="PDZ_sf"/>
</dbReference>
<dbReference type="GO" id="GO:0005856">
    <property type="term" value="C:cytoskeleton"/>
    <property type="evidence" value="ECO:0007669"/>
    <property type="project" value="UniProtKB-SubCell"/>
</dbReference>
<dbReference type="AlphaFoldDB" id="A0ABD1CZ35"/>
<dbReference type="Proteomes" id="UP001562425">
    <property type="component" value="Unassembled WGS sequence"/>
</dbReference>
<evidence type="ECO:0000256" key="3">
    <source>
        <dbReference type="ARBA" id="ARBA00022490"/>
    </source>
</evidence>
<keyword evidence="15" id="KW-1185">Reference proteome</keyword>
<name>A0ABD1CZ35_CULPP</name>
<dbReference type="InterPro" id="IPR001478">
    <property type="entry name" value="PDZ"/>
</dbReference>
<evidence type="ECO:0000256" key="6">
    <source>
        <dbReference type="ARBA" id="ARBA00022902"/>
    </source>
</evidence>